<comment type="caution">
    <text evidence="1">The sequence shown here is derived from an EMBL/GenBank/DDBJ whole genome shotgun (WGS) entry which is preliminary data.</text>
</comment>
<dbReference type="Proteomes" id="UP001162060">
    <property type="component" value="Unassembled WGS sequence"/>
</dbReference>
<sequence>MTLEITQLPTLEHKRFLRDLRSGKVKQICVLVADDECVTDIRSATVFIENERVLSSSSMDESVLDKTHELSDMTPNCGNRSRQILSMMI</sequence>
<proteinExistence type="predicted"/>
<evidence type="ECO:0000313" key="2">
    <source>
        <dbReference type="Proteomes" id="UP001162060"/>
    </source>
</evidence>
<evidence type="ECO:0000313" key="1">
    <source>
        <dbReference type="EMBL" id="CAK7915324.1"/>
    </source>
</evidence>
<protein>
    <submittedName>
        <fullName evidence="1">Uncharacterized protein</fullName>
    </submittedName>
</protein>
<dbReference type="EMBL" id="CAKLBY020000042">
    <property type="protein sequence ID" value="CAK7915324.1"/>
    <property type="molecule type" value="Genomic_DNA"/>
</dbReference>
<dbReference type="AlphaFoldDB" id="A0AAV1TBW7"/>
<reference evidence="1" key="1">
    <citation type="submission" date="2024-01" db="EMBL/GenBank/DDBJ databases">
        <authorList>
            <person name="Webb A."/>
        </authorList>
    </citation>
    <scope>NUCLEOTIDE SEQUENCE</scope>
    <source>
        <strain evidence="1">Pm1</strain>
    </source>
</reference>
<organism evidence="1 2">
    <name type="scientific">Peronospora matthiolae</name>
    <dbReference type="NCBI Taxonomy" id="2874970"/>
    <lineage>
        <taxon>Eukaryota</taxon>
        <taxon>Sar</taxon>
        <taxon>Stramenopiles</taxon>
        <taxon>Oomycota</taxon>
        <taxon>Peronosporomycetes</taxon>
        <taxon>Peronosporales</taxon>
        <taxon>Peronosporaceae</taxon>
        <taxon>Peronospora</taxon>
    </lineage>
</organism>
<gene>
    <name evidence="1" type="ORF">PM001_LOCUS5164</name>
</gene>
<accession>A0AAV1TBW7</accession>
<name>A0AAV1TBW7_9STRA</name>